<gene>
    <name evidence="1" type="ORF">AVDCRST_MAG70-1522</name>
</gene>
<dbReference type="EMBL" id="CADCWH010000242">
    <property type="protein sequence ID" value="CAA9559198.1"/>
    <property type="molecule type" value="Genomic_DNA"/>
</dbReference>
<sequence>MRDERMSLPITMVGAGRSIPVSLPAIGIAIMTTCPAGRGVGG</sequence>
<name>A0A6J4UT92_9BACT</name>
<evidence type="ECO:0000313" key="1">
    <source>
        <dbReference type="EMBL" id="CAA9559198.1"/>
    </source>
</evidence>
<accession>A0A6J4UT92</accession>
<organism evidence="1">
    <name type="scientific">uncultured Thermomicrobiales bacterium</name>
    <dbReference type="NCBI Taxonomy" id="1645740"/>
    <lineage>
        <taxon>Bacteria</taxon>
        <taxon>Pseudomonadati</taxon>
        <taxon>Thermomicrobiota</taxon>
        <taxon>Thermomicrobia</taxon>
        <taxon>Thermomicrobiales</taxon>
        <taxon>environmental samples</taxon>
    </lineage>
</organism>
<protein>
    <submittedName>
        <fullName evidence="1">Uncharacterized protein</fullName>
    </submittedName>
</protein>
<reference evidence="1" key="1">
    <citation type="submission" date="2020-02" db="EMBL/GenBank/DDBJ databases">
        <authorList>
            <person name="Meier V. D."/>
        </authorList>
    </citation>
    <scope>NUCLEOTIDE SEQUENCE</scope>
    <source>
        <strain evidence="1">AVDCRST_MAG70</strain>
    </source>
</reference>
<proteinExistence type="predicted"/>
<dbReference type="AlphaFoldDB" id="A0A6J4UT92"/>